<evidence type="ECO:0000313" key="2">
    <source>
        <dbReference type="EMBL" id="MEF2113936.1"/>
    </source>
</evidence>
<keyword evidence="1" id="KW-0812">Transmembrane</keyword>
<gene>
    <name evidence="2" type="ORF">SJI18_16640</name>
</gene>
<dbReference type="RefSeq" id="WP_216252463.1">
    <property type="nucleotide sequence ID" value="NZ_JAZHFS010000017.1"/>
</dbReference>
<evidence type="ECO:0000313" key="3">
    <source>
        <dbReference type="Proteomes" id="UP001498469"/>
    </source>
</evidence>
<dbReference type="EMBL" id="JAZHFS010000017">
    <property type="protein sequence ID" value="MEF2113936.1"/>
    <property type="molecule type" value="Genomic_DNA"/>
</dbReference>
<keyword evidence="1" id="KW-0472">Membrane</keyword>
<reference evidence="2 3" key="1">
    <citation type="submission" date="2023-11" db="EMBL/GenBank/DDBJ databases">
        <title>Draft genome sequence of a psychrophilic Clostridium strain from permafrost water brine.</title>
        <authorList>
            <person name="Shcherbakova V.A."/>
            <person name="Trubitsyn V.E."/>
            <person name="Zakharyuk A.G."/>
        </authorList>
    </citation>
    <scope>NUCLEOTIDE SEQUENCE [LARGE SCALE GENOMIC DNA]</scope>
    <source>
        <strain evidence="2 3">14F</strain>
    </source>
</reference>
<protein>
    <submittedName>
        <fullName evidence="2">Uncharacterized protein</fullName>
    </submittedName>
</protein>
<keyword evidence="3" id="KW-1185">Reference proteome</keyword>
<feature type="transmembrane region" description="Helical" evidence="1">
    <location>
        <begin position="30"/>
        <end position="47"/>
    </location>
</feature>
<organism evidence="2 3">
    <name type="scientific">Clostridium frigoriphilum</name>
    <dbReference type="NCBI Taxonomy" id="443253"/>
    <lineage>
        <taxon>Bacteria</taxon>
        <taxon>Bacillati</taxon>
        <taxon>Bacillota</taxon>
        <taxon>Clostridia</taxon>
        <taxon>Eubacteriales</taxon>
        <taxon>Clostridiaceae</taxon>
        <taxon>Clostridium</taxon>
    </lineage>
</organism>
<accession>A0ABU7UR82</accession>
<comment type="caution">
    <text evidence="2">The sequence shown here is derived from an EMBL/GenBank/DDBJ whole genome shotgun (WGS) entry which is preliminary data.</text>
</comment>
<name>A0ABU7UR82_9CLOT</name>
<sequence>MSKKTNRFWSIVVIIFSVLAIICELLYKHYLILIFMIPQILIAIYNIKNFRVEK</sequence>
<evidence type="ECO:0000256" key="1">
    <source>
        <dbReference type="SAM" id="Phobius"/>
    </source>
</evidence>
<dbReference type="Proteomes" id="UP001498469">
    <property type="component" value="Unassembled WGS sequence"/>
</dbReference>
<proteinExistence type="predicted"/>
<keyword evidence="1" id="KW-1133">Transmembrane helix</keyword>